<dbReference type="AlphaFoldDB" id="A0A4Y3R578"/>
<dbReference type="GO" id="GO:0009401">
    <property type="term" value="P:phosphoenolpyruvate-dependent sugar phosphotransferase system"/>
    <property type="evidence" value="ECO:0007669"/>
    <property type="project" value="UniProtKB-KW"/>
</dbReference>
<keyword evidence="5" id="KW-0808">Transferase</keyword>
<sequence>MRAQTGRVRTAPLKAAPLKKGRAALWEFLQGLGKTFMLPVALLAFCGIILGVGSSLSSDAVTDNLTFLKGEGFHLVFTWLANTGQVAFTFLPVLFAMAIPLGLAREDKGVAAFSGFVGYVAMNLAVNFFLTAKNVDFEDKKAVEHYGIAEVLGIQSIDTGLLGAVAVGIVVSVLHRRFRTQRMPDALAFFGGLRFVPIVSTLVLSVAGLLIPLVWPTFNGWIKDIGEAIGHAGVFGPFFFGAGEVLLRPVGLHHILVAMFRFTDVGGSGTVCGDHVSGALNMFYAQLNCSAPAGDEVTSATHFLSQGKMAAYLGGLPGAALAMYHCARREMRPEIKALLVSGVVACVVGGITEPLEFLFLFIAPWLYLLHAVLVGLGFLTAAGLGVFIGNTDGNVIDWLVFGVLQGTTTRWYLVPVIAAVWFAAYYFLFRWAIRRFDLRTPGRDEPEPDEAGQDGTGQDARPGAAPAAASGSAADGTSGADGTSAGAADGGPGRAPADGAASGGATEGAAAEGTAEGGARTAAPAAAPALVAGRYDPVAILDALGGPDNIRTLDNCITRLRMTVEDAGRLQEARLKKLGAVGVVTLDAHTVQVVIGPQVQSVKDALDGLLPGGRS</sequence>
<keyword evidence="17" id="KW-1185">Reference proteome</keyword>
<dbReference type="InterPro" id="IPR036878">
    <property type="entry name" value="Glu_permease_IIB"/>
</dbReference>
<feature type="transmembrane region" description="Helical" evidence="13">
    <location>
        <begin position="152"/>
        <end position="174"/>
    </location>
</feature>
<feature type="region of interest" description="Disordered" evidence="12">
    <location>
        <begin position="440"/>
        <end position="518"/>
    </location>
</feature>
<dbReference type="FunFam" id="3.30.1360.60:FF:000001">
    <property type="entry name" value="PTS system glucose-specific IIBC component PtsG"/>
    <property type="match status" value="1"/>
</dbReference>
<feature type="transmembrane region" description="Helical" evidence="13">
    <location>
        <begin position="186"/>
        <end position="211"/>
    </location>
</feature>
<evidence type="ECO:0000256" key="6">
    <source>
        <dbReference type="ARBA" id="ARBA00022683"/>
    </source>
</evidence>
<keyword evidence="8" id="KW-0418">Kinase</keyword>
<keyword evidence="9 13" id="KW-1133">Transmembrane helix</keyword>
<comment type="subcellular location">
    <subcellularLocation>
        <location evidence="1">Cell membrane</location>
        <topology evidence="1">Multi-pass membrane protein</topology>
    </subcellularLocation>
</comment>
<evidence type="ECO:0000259" key="14">
    <source>
        <dbReference type="PROSITE" id="PS51098"/>
    </source>
</evidence>
<reference evidence="16 17" key="1">
    <citation type="submission" date="2019-06" db="EMBL/GenBank/DDBJ databases">
        <title>Whole genome shotgun sequence of Streptomyces cacaoi subsp. cacaoi NBRC 12748.</title>
        <authorList>
            <person name="Hosoyama A."/>
            <person name="Uohara A."/>
            <person name="Ohji S."/>
            <person name="Ichikawa N."/>
        </authorList>
    </citation>
    <scope>NUCLEOTIDE SEQUENCE [LARGE SCALE GENOMIC DNA]</scope>
    <source>
        <strain evidence="16 17">NBRC 12748</strain>
    </source>
</reference>
<evidence type="ECO:0008006" key="18">
    <source>
        <dbReference type="Google" id="ProtNLM"/>
    </source>
</evidence>
<organism evidence="16 17">
    <name type="scientific">Streptomyces cacaoi</name>
    <dbReference type="NCBI Taxonomy" id="1898"/>
    <lineage>
        <taxon>Bacteria</taxon>
        <taxon>Bacillati</taxon>
        <taxon>Actinomycetota</taxon>
        <taxon>Actinomycetes</taxon>
        <taxon>Kitasatosporales</taxon>
        <taxon>Streptomycetaceae</taxon>
        <taxon>Streptomyces</taxon>
    </lineage>
</organism>
<comment type="caution">
    <text evidence="16">The sequence shown here is derived from an EMBL/GenBank/DDBJ whole genome shotgun (WGS) entry which is preliminary data.</text>
</comment>
<protein>
    <recommendedName>
        <fullName evidence="18">PTS maltose transporter subunit IICB</fullName>
    </recommendedName>
</protein>
<keyword evidence="2" id="KW-0813">Transport</keyword>
<dbReference type="GO" id="GO:0008982">
    <property type="term" value="F:protein-N(PI)-phosphohistidine-sugar phosphotransferase activity"/>
    <property type="evidence" value="ECO:0007669"/>
    <property type="project" value="InterPro"/>
</dbReference>
<dbReference type="PROSITE" id="PS01035">
    <property type="entry name" value="PTS_EIIB_TYPE_1_CYS"/>
    <property type="match status" value="1"/>
</dbReference>
<dbReference type="SUPFAM" id="SSF55604">
    <property type="entry name" value="Glucose permease domain IIB"/>
    <property type="match status" value="1"/>
</dbReference>
<evidence type="ECO:0000256" key="9">
    <source>
        <dbReference type="ARBA" id="ARBA00022989"/>
    </source>
</evidence>
<dbReference type="InterPro" id="IPR003352">
    <property type="entry name" value="PTS_EIIC"/>
</dbReference>
<evidence type="ECO:0000256" key="13">
    <source>
        <dbReference type="SAM" id="Phobius"/>
    </source>
</evidence>
<keyword evidence="7 13" id="KW-0812">Transmembrane</keyword>
<dbReference type="Pfam" id="PF00367">
    <property type="entry name" value="PTS_EIIB"/>
    <property type="match status" value="1"/>
</dbReference>
<feature type="domain" description="PTS EIIC type-1" evidence="15">
    <location>
        <begin position="23"/>
        <end position="445"/>
    </location>
</feature>
<proteinExistence type="predicted"/>
<evidence type="ECO:0000256" key="5">
    <source>
        <dbReference type="ARBA" id="ARBA00022679"/>
    </source>
</evidence>
<dbReference type="EMBL" id="BJMM01000025">
    <property type="protein sequence ID" value="GEB51908.1"/>
    <property type="molecule type" value="Genomic_DNA"/>
</dbReference>
<dbReference type="GO" id="GO:0090563">
    <property type="term" value="F:protein-phosphocysteine-sugar phosphotransferase activity"/>
    <property type="evidence" value="ECO:0007669"/>
    <property type="project" value="TreeGrafter"/>
</dbReference>
<evidence type="ECO:0000256" key="12">
    <source>
        <dbReference type="SAM" id="MobiDB-lite"/>
    </source>
</evidence>
<dbReference type="InterPro" id="IPR050429">
    <property type="entry name" value="PTS_Glucose_EIICBA"/>
</dbReference>
<evidence type="ECO:0000256" key="10">
    <source>
        <dbReference type="ARBA" id="ARBA00023136"/>
    </source>
</evidence>
<dbReference type="InterPro" id="IPR013013">
    <property type="entry name" value="PTS_EIIC_1"/>
</dbReference>
<feature type="transmembrane region" description="Helical" evidence="13">
    <location>
        <begin position="36"/>
        <end position="56"/>
    </location>
</feature>
<feature type="compositionally biased region" description="Low complexity" evidence="12">
    <location>
        <begin position="462"/>
        <end position="487"/>
    </location>
</feature>
<evidence type="ECO:0000259" key="15">
    <source>
        <dbReference type="PROSITE" id="PS51103"/>
    </source>
</evidence>
<evidence type="ECO:0000256" key="1">
    <source>
        <dbReference type="ARBA" id="ARBA00004651"/>
    </source>
</evidence>
<dbReference type="InterPro" id="IPR001996">
    <property type="entry name" value="PTS_IIB_1"/>
</dbReference>
<dbReference type="CDD" id="cd00212">
    <property type="entry name" value="PTS_IIB_glc"/>
    <property type="match status" value="1"/>
</dbReference>
<evidence type="ECO:0000256" key="8">
    <source>
        <dbReference type="ARBA" id="ARBA00022777"/>
    </source>
</evidence>
<gene>
    <name evidence="16" type="ORF">SCA03_44590</name>
</gene>
<dbReference type="Proteomes" id="UP000319210">
    <property type="component" value="Unassembled WGS sequence"/>
</dbReference>
<dbReference type="Gene3D" id="3.30.1360.60">
    <property type="entry name" value="Glucose permease domain IIB"/>
    <property type="match status" value="1"/>
</dbReference>
<evidence type="ECO:0000313" key="16">
    <source>
        <dbReference type="EMBL" id="GEB51908.1"/>
    </source>
</evidence>
<keyword evidence="10 13" id="KW-0472">Membrane</keyword>
<dbReference type="NCBIfam" id="TIGR02004">
    <property type="entry name" value="PTS-IIBC-malX"/>
    <property type="match status" value="1"/>
</dbReference>
<dbReference type="PANTHER" id="PTHR30009">
    <property type="entry name" value="CYTOCHROME C-TYPE SYNTHESIS PROTEIN AND PTS TRANSMEMBRANE COMPONENT"/>
    <property type="match status" value="1"/>
</dbReference>
<name>A0A4Y3R578_STRCI</name>
<feature type="transmembrane region" description="Helical" evidence="13">
    <location>
        <begin position="76"/>
        <end position="98"/>
    </location>
</feature>
<dbReference type="Pfam" id="PF02378">
    <property type="entry name" value="PTS_EIIC"/>
    <property type="match status" value="1"/>
</dbReference>
<evidence type="ECO:0000256" key="7">
    <source>
        <dbReference type="ARBA" id="ARBA00022692"/>
    </source>
</evidence>
<dbReference type="PANTHER" id="PTHR30009:SF20">
    <property type="entry name" value="PTS SYSTEM GLUCOSE-SPECIFIC EIICB COMPONENT-RELATED"/>
    <property type="match status" value="1"/>
</dbReference>
<evidence type="ECO:0000313" key="17">
    <source>
        <dbReference type="Proteomes" id="UP000319210"/>
    </source>
</evidence>
<dbReference type="GO" id="GO:0016301">
    <property type="term" value="F:kinase activity"/>
    <property type="evidence" value="ECO:0007669"/>
    <property type="project" value="UniProtKB-KW"/>
</dbReference>
<dbReference type="PROSITE" id="PS51103">
    <property type="entry name" value="PTS_EIIC_TYPE_1"/>
    <property type="match status" value="1"/>
</dbReference>
<keyword evidence="4" id="KW-0762">Sugar transport</keyword>
<feature type="transmembrane region" description="Helical" evidence="13">
    <location>
        <begin position="110"/>
        <end position="132"/>
    </location>
</feature>
<evidence type="ECO:0000256" key="11">
    <source>
        <dbReference type="PROSITE-ProRule" id="PRU00421"/>
    </source>
</evidence>
<dbReference type="InterPro" id="IPR011301">
    <property type="entry name" value="PTS_Mal/Glc-sp_IIBC_component"/>
</dbReference>
<evidence type="ECO:0000256" key="4">
    <source>
        <dbReference type="ARBA" id="ARBA00022597"/>
    </source>
</evidence>
<feature type="transmembrane region" description="Helical" evidence="13">
    <location>
        <begin position="365"/>
        <end position="389"/>
    </location>
</feature>
<dbReference type="NCBIfam" id="TIGR00826">
    <property type="entry name" value="EIIB_glc"/>
    <property type="match status" value="1"/>
</dbReference>
<dbReference type="InterPro" id="IPR018113">
    <property type="entry name" value="PTrfase_EIIB_Cys"/>
</dbReference>
<dbReference type="GO" id="GO:0005886">
    <property type="term" value="C:plasma membrane"/>
    <property type="evidence" value="ECO:0007669"/>
    <property type="project" value="UniProtKB-SubCell"/>
</dbReference>
<feature type="active site" description="Phosphocysteine intermediate; for EIIB activity" evidence="11">
    <location>
        <position position="556"/>
    </location>
</feature>
<evidence type="ECO:0000256" key="3">
    <source>
        <dbReference type="ARBA" id="ARBA00022475"/>
    </source>
</evidence>
<keyword evidence="6" id="KW-0598">Phosphotransferase system</keyword>
<feature type="compositionally biased region" description="Low complexity" evidence="12">
    <location>
        <begin position="507"/>
        <end position="518"/>
    </location>
</feature>
<feature type="domain" description="PTS EIIB type-1" evidence="14">
    <location>
        <begin position="534"/>
        <end position="615"/>
    </location>
</feature>
<dbReference type="NCBIfam" id="NF007509">
    <property type="entry name" value="PRK10110.1"/>
    <property type="match status" value="1"/>
</dbReference>
<evidence type="ECO:0000256" key="2">
    <source>
        <dbReference type="ARBA" id="ARBA00022448"/>
    </source>
</evidence>
<keyword evidence="3" id="KW-1003">Cell membrane</keyword>
<accession>A0A4Y3R578</accession>
<dbReference type="PROSITE" id="PS51098">
    <property type="entry name" value="PTS_EIIB_TYPE_1"/>
    <property type="match status" value="1"/>
</dbReference>
<feature type="transmembrane region" description="Helical" evidence="13">
    <location>
        <begin position="409"/>
        <end position="429"/>
    </location>
</feature>